<organism evidence="1 2">
    <name type="scientific">Caerostris extrusa</name>
    <name type="common">Bark spider</name>
    <name type="synonym">Caerostris bankana</name>
    <dbReference type="NCBI Taxonomy" id="172846"/>
    <lineage>
        <taxon>Eukaryota</taxon>
        <taxon>Metazoa</taxon>
        <taxon>Ecdysozoa</taxon>
        <taxon>Arthropoda</taxon>
        <taxon>Chelicerata</taxon>
        <taxon>Arachnida</taxon>
        <taxon>Araneae</taxon>
        <taxon>Araneomorphae</taxon>
        <taxon>Entelegynae</taxon>
        <taxon>Araneoidea</taxon>
        <taxon>Araneidae</taxon>
        <taxon>Caerostris</taxon>
    </lineage>
</organism>
<accession>A0AAV4VGX1</accession>
<comment type="caution">
    <text evidence="1">The sequence shown here is derived from an EMBL/GenBank/DDBJ whole genome shotgun (WGS) entry which is preliminary data.</text>
</comment>
<keyword evidence="2" id="KW-1185">Reference proteome</keyword>
<sequence>MDVLKAVKFIKDVEVYERLQPMDSLIDPVLWLGTLNCSYWPLELKLRADLTSAHCQRLGPFRAQQTPQLPSPERLHVRCFGWMFCRNHKSLKFRALIAPEQLEFVVRFLYFLSVEYRLHDPLNNNPPNPTLPQIYTSNTLHAFF</sequence>
<proteinExistence type="predicted"/>
<name>A0AAV4VGX1_CAEEX</name>
<protein>
    <submittedName>
        <fullName evidence="1">Uncharacterized protein</fullName>
    </submittedName>
</protein>
<dbReference type="Proteomes" id="UP001054945">
    <property type="component" value="Unassembled WGS sequence"/>
</dbReference>
<reference evidence="1 2" key="1">
    <citation type="submission" date="2021-06" db="EMBL/GenBank/DDBJ databases">
        <title>Caerostris extrusa draft genome.</title>
        <authorList>
            <person name="Kono N."/>
            <person name="Arakawa K."/>
        </authorList>
    </citation>
    <scope>NUCLEOTIDE SEQUENCE [LARGE SCALE GENOMIC DNA]</scope>
</reference>
<evidence type="ECO:0000313" key="1">
    <source>
        <dbReference type="EMBL" id="GIY69219.1"/>
    </source>
</evidence>
<evidence type="ECO:0000313" key="2">
    <source>
        <dbReference type="Proteomes" id="UP001054945"/>
    </source>
</evidence>
<dbReference type="EMBL" id="BPLR01014505">
    <property type="protein sequence ID" value="GIY69219.1"/>
    <property type="molecule type" value="Genomic_DNA"/>
</dbReference>
<gene>
    <name evidence="1" type="ORF">CEXT_237441</name>
</gene>
<dbReference type="AlphaFoldDB" id="A0AAV4VGX1"/>